<keyword evidence="2" id="KW-1185">Reference proteome</keyword>
<organism evidence="1 2">
    <name type="scientific">Raoultibacter timonensis</name>
    <dbReference type="NCBI Taxonomy" id="1907662"/>
    <lineage>
        <taxon>Bacteria</taxon>
        <taxon>Bacillati</taxon>
        <taxon>Actinomycetota</taxon>
        <taxon>Coriobacteriia</taxon>
        <taxon>Eggerthellales</taxon>
        <taxon>Eggerthellaceae</taxon>
        <taxon>Raoultibacter</taxon>
    </lineage>
</organism>
<evidence type="ECO:0000313" key="1">
    <source>
        <dbReference type="EMBL" id="BDE94938.1"/>
    </source>
</evidence>
<proteinExistence type="predicted"/>
<reference evidence="1 2" key="1">
    <citation type="submission" date="2022-01" db="EMBL/GenBank/DDBJ databases">
        <title>Novel bile acid biosynthetic pathways are enriched in the microbiome of centenarians.</title>
        <authorList>
            <person name="Sato Y."/>
            <person name="Atarashi K."/>
            <person name="Plichta R.D."/>
            <person name="Arai Y."/>
            <person name="Sasajima S."/>
            <person name="Kearney M.S."/>
            <person name="Suda W."/>
            <person name="Takeshita K."/>
            <person name="Sasaki T."/>
            <person name="Okamoto S."/>
            <person name="Skelly N.A."/>
            <person name="Okamura Y."/>
            <person name="Vlamakis H."/>
            <person name="Li Y."/>
            <person name="Tanoue T."/>
            <person name="Takei H."/>
            <person name="Nittono H."/>
            <person name="Narushima S."/>
            <person name="Irie J."/>
            <person name="Itoh H."/>
            <person name="Moriya K."/>
            <person name="Sugiura Y."/>
            <person name="Suematsu M."/>
            <person name="Moritoki N."/>
            <person name="Shibata S."/>
            <person name="Littman R.D."/>
            <person name="Fischbach A.M."/>
            <person name="Uwamino Y."/>
            <person name="Inoue T."/>
            <person name="Honda A."/>
            <person name="Hattori M."/>
            <person name="Murai T."/>
            <person name="Xavier J.R."/>
            <person name="Hirose N."/>
            <person name="Honda K."/>
        </authorList>
    </citation>
    <scope>NUCLEOTIDE SEQUENCE [LARGE SCALE GENOMIC DNA]</scope>
    <source>
        <strain evidence="1 2">CE91-St30</strain>
    </source>
</reference>
<dbReference type="RefSeq" id="WP_244411461.1">
    <property type="nucleotide sequence ID" value="NZ_AP025564.1"/>
</dbReference>
<dbReference type="EMBL" id="AP025564">
    <property type="protein sequence ID" value="BDE94938.1"/>
    <property type="molecule type" value="Genomic_DNA"/>
</dbReference>
<name>A0ABN6MA97_9ACTN</name>
<evidence type="ECO:0000313" key="2">
    <source>
        <dbReference type="Proteomes" id="UP001320544"/>
    </source>
</evidence>
<dbReference type="Proteomes" id="UP001320544">
    <property type="component" value="Chromosome"/>
</dbReference>
<sequence length="93" mass="10674">MITMDKQSLKTHVFLYIERLDEDSEQYERFCDIILTAMGVVNPDGTLSDDYAESDLWDGGDDGTPLRPSYKAKIKSIIPQEQWNLLEPHEPKA</sequence>
<gene>
    <name evidence="1" type="ORF">CE91St30_02710</name>
</gene>
<protein>
    <submittedName>
        <fullName evidence="1">Uncharacterized protein</fullName>
    </submittedName>
</protein>
<accession>A0ABN6MA97</accession>